<dbReference type="OrthoDB" id="370725at2"/>
<comment type="caution">
    <text evidence="6">The sequence shown here is derived from an EMBL/GenBank/DDBJ whole genome shotgun (WGS) entry which is preliminary data.</text>
</comment>
<dbReference type="InterPro" id="IPR003798">
    <property type="entry name" value="DNA_recombination_RmuC"/>
</dbReference>
<feature type="compositionally biased region" description="Basic and acidic residues" evidence="5">
    <location>
        <begin position="106"/>
        <end position="122"/>
    </location>
</feature>
<dbReference type="Pfam" id="PF02646">
    <property type="entry name" value="RmuC"/>
    <property type="match status" value="1"/>
</dbReference>
<keyword evidence="3" id="KW-0175">Coiled coil</keyword>
<evidence type="ECO:0000313" key="6">
    <source>
        <dbReference type="EMBL" id="OYO13629.1"/>
    </source>
</evidence>
<gene>
    <name evidence="6" type="ORF">CGZ94_11760</name>
</gene>
<dbReference type="PANTHER" id="PTHR30563:SF0">
    <property type="entry name" value="DNA RECOMBINATION PROTEIN RMUC"/>
    <property type="match status" value="1"/>
</dbReference>
<evidence type="ECO:0000313" key="7">
    <source>
        <dbReference type="Proteomes" id="UP000215896"/>
    </source>
</evidence>
<dbReference type="Proteomes" id="UP000215896">
    <property type="component" value="Unassembled WGS sequence"/>
</dbReference>
<sequence>MEITAVLMLVIGLALGAAGAWFALRARASAAAAEDRSIAATSRAEAADARAQAADARTETATLRAQLHRLEANAAETRGQVAEARAETAQAQSEAAEVSSQLAAARAERDAAKERAQRLGEDREALTNQFKVLSGETLERQGKATDEKTRAIIDPLTELMTKFAERLNAVEKDRVAMATDLRNQVTAVQATGEHLRRETHALATALRKPQVRGAWGELQLRRVAEYAGMVERCDFDEQASTTTSADRAIRPDMRVNLSDGKFLYVDAKVPLSAFLEAHETEDERLRAEKLTLFGRNVKTHVDQLSRKEYWKADTGTPEFVVMFLPNEQFLFSALEQLPDLHEYAAARDVVVATPNTLIAMLRAVAYGWKQAALAESAAEVFTLGRELHDRLAAMGGHLDKVGRSLKAAVGAYNSTVGSLEARVLVTARRFRDLKVTDAELTAPQSVDESTRDIAAPELVEDAARVEPMIGRGAKRRKALPERDELSREQPDLLGWADPPTERRRGTGTD</sequence>
<dbReference type="EMBL" id="NMVO01000013">
    <property type="protein sequence ID" value="OYO13629.1"/>
    <property type="molecule type" value="Genomic_DNA"/>
</dbReference>
<feature type="compositionally biased region" description="Basic and acidic residues" evidence="5">
    <location>
        <begin position="499"/>
        <end position="509"/>
    </location>
</feature>
<comment type="similarity">
    <text evidence="2">Belongs to the RmuC family.</text>
</comment>
<dbReference type="GO" id="GO:0006310">
    <property type="term" value="P:DNA recombination"/>
    <property type="evidence" value="ECO:0007669"/>
    <property type="project" value="UniProtKB-KW"/>
</dbReference>
<evidence type="ECO:0000256" key="2">
    <source>
        <dbReference type="ARBA" id="ARBA00009840"/>
    </source>
</evidence>
<evidence type="ECO:0000256" key="3">
    <source>
        <dbReference type="ARBA" id="ARBA00023054"/>
    </source>
</evidence>
<dbReference type="PANTHER" id="PTHR30563">
    <property type="entry name" value="DNA RECOMBINATION PROTEIN RMUC"/>
    <property type="match status" value="1"/>
</dbReference>
<feature type="region of interest" description="Disordered" evidence="5">
    <location>
        <begin position="470"/>
        <end position="509"/>
    </location>
</feature>
<protein>
    <submittedName>
        <fullName evidence="6">DNA recombination protein RmuC</fullName>
    </submittedName>
</protein>
<reference evidence="6 7" key="1">
    <citation type="submission" date="2017-07" db="EMBL/GenBank/DDBJ databases">
        <title>Draft whole genome sequences of clinical Proprionibacteriaceae strains.</title>
        <authorList>
            <person name="Bernier A.-M."/>
            <person name="Bernard K."/>
            <person name="Domingo M.-C."/>
        </authorList>
    </citation>
    <scope>NUCLEOTIDE SEQUENCE [LARGE SCALE GENOMIC DNA]</scope>
    <source>
        <strain evidence="6 7">NML 030167</strain>
    </source>
</reference>
<evidence type="ECO:0000256" key="4">
    <source>
        <dbReference type="ARBA" id="ARBA00023172"/>
    </source>
</evidence>
<proteinExistence type="inferred from homology"/>
<keyword evidence="7" id="KW-1185">Reference proteome</keyword>
<name>A0A255GCL3_9ACTN</name>
<accession>A0A255GCL3</accession>
<dbReference type="RefSeq" id="WP_094405719.1">
    <property type="nucleotide sequence ID" value="NZ_NMVO01000013.1"/>
</dbReference>
<feature type="compositionally biased region" description="Basic and acidic residues" evidence="5">
    <location>
        <begin position="478"/>
        <end position="490"/>
    </location>
</feature>
<comment type="function">
    <text evidence="1">Involved in DNA recombination.</text>
</comment>
<feature type="compositionally biased region" description="Low complexity" evidence="5">
    <location>
        <begin position="90"/>
        <end position="105"/>
    </location>
</feature>
<dbReference type="AlphaFoldDB" id="A0A255GCL3"/>
<evidence type="ECO:0000256" key="1">
    <source>
        <dbReference type="ARBA" id="ARBA00003416"/>
    </source>
</evidence>
<evidence type="ECO:0000256" key="5">
    <source>
        <dbReference type="SAM" id="MobiDB-lite"/>
    </source>
</evidence>
<organism evidence="6 7">
    <name type="scientific">Enemella evansiae</name>
    <dbReference type="NCBI Taxonomy" id="2016499"/>
    <lineage>
        <taxon>Bacteria</taxon>
        <taxon>Bacillati</taxon>
        <taxon>Actinomycetota</taxon>
        <taxon>Actinomycetes</taxon>
        <taxon>Propionibacteriales</taxon>
        <taxon>Propionibacteriaceae</taxon>
        <taxon>Enemella</taxon>
    </lineage>
</organism>
<keyword evidence="4" id="KW-0233">DNA recombination</keyword>
<feature type="region of interest" description="Disordered" evidence="5">
    <location>
        <begin position="90"/>
        <end position="122"/>
    </location>
</feature>